<dbReference type="AlphaFoldDB" id="A0AA96F4J0"/>
<name>A0AA96F4J0_9MICO</name>
<dbReference type="InterPro" id="IPR001308">
    <property type="entry name" value="ETF_a/FixB"/>
</dbReference>
<dbReference type="InterPro" id="IPR014730">
    <property type="entry name" value="ETF_a/b_N"/>
</dbReference>
<proteinExistence type="inferred from homology"/>
<feature type="binding site" evidence="4">
    <location>
        <position position="283"/>
    </location>
    <ligand>
        <name>FAD</name>
        <dbReference type="ChEBI" id="CHEBI:57692"/>
    </ligand>
</feature>
<feature type="binding site" evidence="4">
    <location>
        <position position="208"/>
    </location>
    <ligand>
        <name>FAD</name>
        <dbReference type="ChEBI" id="CHEBI:57692"/>
    </ligand>
</feature>
<dbReference type="EMBL" id="CP134879">
    <property type="protein sequence ID" value="WNM23763.1"/>
    <property type="molecule type" value="Genomic_DNA"/>
</dbReference>
<dbReference type="SMART" id="SM00893">
    <property type="entry name" value="ETF"/>
    <property type="match status" value="1"/>
</dbReference>
<dbReference type="RefSeq" id="WP_313496922.1">
    <property type="nucleotide sequence ID" value="NZ_CP134879.1"/>
</dbReference>
<comment type="similarity">
    <text evidence="1">Belongs to the ETF alpha-subunit/FixB family.</text>
</comment>
<gene>
    <name evidence="6" type="ORF">RN606_10370</name>
</gene>
<evidence type="ECO:0000256" key="3">
    <source>
        <dbReference type="ARBA" id="ARBA00025649"/>
    </source>
</evidence>
<comment type="cofactor">
    <cofactor evidence="4">
        <name>FAD</name>
        <dbReference type="ChEBI" id="CHEBI:57692"/>
    </cofactor>
    <text evidence="4">Binds 1 FAD per dimer.</text>
</comment>
<evidence type="ECO:0000313" key="6">
    <source>
        <dbReference type="EMBL" id="WNM23763.1"/>
    </source>
</evidence>
<evidence type="ECO:0000256" key="2">
    <source>
        <dbReference type="ARBA" id="ARBA00011355"/>
    </source>
</evidence>
<reference evidence="6 7" key="1">
    <citation type="submission" date="2023-09" db="EMBL/GenBank/DDBJ databases">
        <title>Demequina sp. a novel bacteria isolated from Capsicum annuum.</title>
        <authorList>
            <person name="Humaira Z."/>
            <person name="Lee J."/>
            <person name="Cho D."/>
        </authorList>
    </citation>
    <scope>NUCLEOTIDE SEQUENCE [LARGE SCALE GENOMIC DNA]</scope>
    <source>
        <strain evidence="6 7">OYTSA14</strain>
    </source>
</reference>
<dbReference type="InterPro" id="IPR029035">
    <property type="entry name" value="DHS-like_NAD/FAD-binding_dom"/>
</dbReference>
<dbReference type="PANTHER" id="PTHR43153:SF1">
    <property type="entry name" value="ELECTRON TRANSFER FLAVOPROTEIN SUBUNIT ALPHA, MITOCHONDRIAL"/>
    <property type="match status" value="1"/>
</dbReference>
<feature type="domain" description="Electron transfer flavoprotein alpha/beta-subunit N-terminal" evidence="5">
    <location>
        <begin position="6"/>
        <end position="188"/>
    </location>
</feature>
<dbReference type="Proteomes" id="UP001304125">
    <property type="component" value="Chromosome"/>
</dbReference>
<dbReference type="Pfam" id="PF00766">
    <property type="entry name" value="ETF_alpha"/>
    <property type="match status" value="1"/>
</dbReference>
<dbReference type="SUPFAM" id="SSF52467">
    <property type="entry name" value="DHS-like NAD/FAD-binding domain"/>
    <property type="match status" value="1"/>
</dbReference>
<comment type="subunit">
    <text evidence="2">Heterodimer of an alpha and a beta subunit.</text>
</comment>
<evidence type="ECO:0000256" key="4">
    <source>
        <dbReference type="PIRSR" id="PIRSR000089-1"/>
    </source>
</evidence>
<evidence type="ECO:0000256" key="1">
    <source>
        <dbReference type="ARBA" id="ARBA00005817"/>
    </source>
</evidence>
<comment type="function">
    <text evidence="3">The electron transfer flavoprotein serves as a specific electron acceptor for other dehydrogenases. It transfers the electrons to the main respiratory chain via ETF-ubiquinone oxidoreductase (ETF dehydrogenase).</text>
</comment>
<dbReference type="Pfam" id="PF01012">
    <property type="entry name" value="ETF"/>
    <property type="match status" value="1"/>
</dbReference>
<dbReference type="GO" id="GO:0009055">
    <property type="term" value="F:electron transfer activity"/>
    <property type="evidence" value="ECO:0007669"/>
    <property type="project" value="InterPro"/>
</dbReference>
<feature type="binding site" evidence="4">
    <location>
        <begin position="231"/>
        <end position="232"/>
    </location>
    <ligand>
        <name>FAD</name>
        <dbReference type="ChEBI" id="CHEBI:57692"/>
    </ligand>
</feature>
<protein>
    <submittedName>
        <fullName evidence="6">Electron transfer flavoprotein subunit alpha/FixB family protein</fullName>
    </submittedName>
</protein>
<dbReference type="GO" id="GO:0033539">
    <property type="term" value="P:fatty acid beta-oxidation using acyl-CoA dehydrogenase"/>
    <property type="evidence" value="ECO:0007669"/>
    <property type="project" value="TreeGrafter"/>
</dbReference>
<keyword evidence="4" id="KW-0274">FAD</keyword>
<dbReference type="Gene3D" id="3.40.50.620">
    <property type="entry name" value="HUPs"/>
    <property type="match status" value="1"/>
</dbReference>
<keyword evidence="7" id="KW-1185">Reference proteome</keyword>
<dbReference type="InterPro" id="IPR014731">
    <property type="entry name" value="ETF_asu_C"/>
</dbReference>
<sequence>MSGITVAVLVEHRDGAVAGPSLESLTLARGLGRPVAVWIGEAPTADAVAALASHGAQEVRHVEVGAAARLPKVRAAAVTAAASDAAVTLMTSTFLNKEVATLVALRTGAGVVVDASGAELVDGRVETEQTVFAATWNVRTRVAAEKAIVALRPNTTQAVPLDAPAAAVVEAIEFAAPETKESLVGVAVVEREEGVPLAEARVVVSGGRGTNGDYALVRELAELLDGAVGATRDATDEGWISHEHMVGQTGTTVTPALYVACGISGAVHHRGGMQASGTIVAVNIDPDAPIFEIADLGIVGDLGDVLPQAIATLKERKGA</sequence>
<dbReference type="GO" id="GO:0050660">
    <property type="term" value="F:flavin adenine dinucleotide binding"/>
    <property type="evidence" value="ECO:0007669"/>
    <property type="project" value="InterPro"/>
</dbReference>
<dbReference type="SUPFAM" id="SSF52402">
    <property type="entry name" value="Adenine nucleotide alpha hydrolases-like"/>
    <property type="match status" value="1"/>
</dbReference>
<dbReference type="Gene3D" id="3.40.50.1220">
    <property type="entry name" value="TPP-binding domain"/>
    <property type="match status" value="1"/>
</dbReference>
<keyword evidence="4" id="KW-0285">Flavoprotein</keyword>
<evidence type="ECO:0000259" key="5">
    <source>
        <dbReference type="SMART" id="SM00893"/>
    </source>
</evidence>
<dbReference type="PIRSF" id="PIRSF000089">
    <property type="entry name" value="Electra_flavoP_a"/>
    <property type="match status" value="1"/>
</dbReference>
<feature type="binding site" evidence="4">
    <location>
        <begin position="262"/>
        <end position="269"/>
    </location>
    <ligand>
        <name>FAD</name>
        <dbReference type="ChEBI" id="CHEBI:57692"/>
    </ligand>
</feature>
<evidence type="ECO:0000313" key="7">
    <source>
        <dbReference type="Proteomes" id="UP001304125"/>
    </source>
</evidence>
<organism evidence="6 7">
    <name type="scientific">Demequina capsici</name>
    <dbReference type="NCBI Taxonomy" id="3075620"/>
    <lineage>
        <taxon>Bacteria</taxon>
        <taxon>Bacillati</taxon>
        <taxon>Actinomycetota</taxon>
        <taxon>Actinomycetes</taxon>
        <taxon>Micrococcales</taxon>
        <taxon>Demequinaceae</taxon>
        <taxon>Demequina</taxon>
    </lineage>
</organism>
<accession>A0AA96F4J0</accession>
<dbReference type="InterPro" id="IPR014729">
    <property type="entry name" value="Rossmann-like_a/b/a_fold"/>
</dbReference>
<dbReference type="PANTHER" id="PTHR43153">
    <property type="entry name" value="ELECTRON TRANSFER FLAVOPROTEIN ALPHA"/>
    <property type="match status" value="1"/>
</dbReference>